<gene>
    <name evidence="1" type="ORF">H4281_10025</name>
</gene>
<comment type="caution">
    <text evidence="1">The sequence shown here is derived from an EMBL/GenBank/DDBJ whole genome shotgun (WGS) entry which is preliminary data.</text>
</comment>
<proteinExistence type="predicted"/>
<dbReference type="Proteomes" id="UP000526734">
    <property type="component" value="Unassembled WGS sequence"/>
</dbReference>
<dbReference type="AlphaFoldDB" id="A0A7W3Z9S0"/>
<evidence type="ECO:0000313" key="2">
    <source>
        <dbReference type="Proteomes" id="UP000526734"/>
    </source>
</evidence>
<evidence type="ECO:0000313" key="1">
    <source>
        <dbReference type="EMBL" id="MBB1153465.1"/>
    </source>
</evidence>
<sequence length="127" mass="14083">MPDPRNWRLGTPYRIHGYAESPGSFDDEPIFTAMNRVIAEQIIEDHRGALAARREAEALAEKLRRADKDNAYLRSQLDAAKADTAKLRAEALSAVGTARRAHAVLDDLLRGHVRRLADSTDSESACE</sequence>
<keyword evidence="2" id="KW-1185">Reference proteome</keyword>
<dbReference type="EMBL" id="JACGZW010000003">
    <property type="protein sequence ID" value="MBB1153465.1"/>
    <property type="molecule type" value="Genomic_DNA"/>
</dbReference>
<organism evidence="1 2">
    <name type="scientific">Amycolatopsis dendrobii</name>
    <dbReference type="NCBI Taxonomy" id="2760662"/>
    <lineage>
        <taxon>Bacteria</taxon>
        <taxon>Bacillati</taxon>
        <taxon>Actinomycetota</taxon>
        <taxon>Actinomycetes</taxon>
        <taxon>Pseudonocardiales</taxon>
        <taxon>Pseudonocardiaceae</taxon>
        <taxon>Amycolatopsis</taxon>
    </lineage>
</organism>
<accession>A0A7W3Z9S0</accession>
<reference evidence="1 2" key="1">
    <citation type="submission" date="2020-08" db="EMBL/GenBank/DDBJ databases">
        <title>Amycolatopsis sp. nov. DR6-1 isolated from Dendrobium heterocarpum.</title>
        <authorList>
            <person name="Tedsree N."/>
            <person name="Kuncharoen N."/>
            <person name="Likhitwitayawuid K."/>
            <person name="Tanasupawat S."/>
        </authorList>
    </citation>
    <scope>NUCLEOTIDE SEQUENCE [LARGE SCALE GENOMIC DNA]</scope>
    <source>
        <strain evidence="1 2">DR6-1</strain>
    </source>
</reference>
<protein>
    <submittedName>
        <fullName evidence="1">Uncharacterized protein</fullName>
    </submittedName>
</protein>
<dbReference type="RefSeq" id="WP_182890586.1">
    <property type="nucleotide sequence ID" value="NZ_JACGZW010000003.1"/>
</dbReference>
<name>A0A7W3Z9S0_9PSEU</name>